<dbReference type="RefSeq" id="WP_132793678.1">
    <property type="nucleotide sequence ID" value="NZ_SLXM01000002.1"/>
</dbReference>
<feature type="signal peptide" evidence="1">
    <location>
        <begin position="1"/>
        <end position="20"/>
    </location>
</feature>
<organism evidence="2 3">
    <name type="scientific">Tenacibaculum skagerrakense</name>
    <dbReference type="NCBI Taxonomy" id="186571"/>
    <lineage>
        <taxon>Bacteria</taxon>
        <taxon>Pseudomonadati</taxon>
        <taxon>Bacteroidota</taxon>
        <taxon>Flavobacteriia</taxon>
        <taxon>Flavobacteriales</taxon>
        <taxon>Flavobacteriaceae</taxon>
        <taxon>Tenacibaculum</taxon>
    </lineage>
</organism>
<dbReference type="Proteomes" id="UP000294564">
    <property type="component" value="Unassembled WGS sequence"/>
</dbReference>
<dbReference type="PROSITE" id="PS51257">
    <property type="entry name" value="PROKAR_LIPOPROTEIN"/>
    <property type="match status" value="1"/>
</dbReference>
<feature type="chain" id="PRO_5020664658" description="Lipocalin-like protein" evidence="1">
    <location>
        <begin position="21"/>
        <end position="359"/>
    </location>
</feature>
<keyword evidence="1" id="KW-0732">Signal</keyword>
<evidence type="ECO:0000313" key="2">
    <source>
        <dbReference type="EMBL" id="TCP26862.1"/>
    </source>
</evidence>
<accession>A0A4R2NXS8</accession>
<name>A0A4R2NXS8_9FLAO</name>
<comment type="caution">
    <text evidence="2">The sequence shown here is derived from an EMBL/GenBank/DDBJ whole genome shotgun (WGS) entry which is preliminary data.</text>
</comment>
<dbReference type="OrthoDB" id="1155918at2"/>
<sequence>MKKFSIALSALFLCITISCNDDNNISGSGNQEVADQQNALEDNKTDVAILESGIIINGATKNSGNPPSPNSNLDFNITSNSQKGFQSSGFDIKFSSNADVAGAYIRFKDVDGNVTADYFDVPASSFGTSFSNKGSFANSSIINKKIESTTLVNKNSETVINVDLKTTVPAGEFCYDICLYDSQNNVSTIETVCVTIEAWGGNAQLVGKWKLEEITDIDDTFDIDCNNGGTINVLESNIISQDILVYFNEDGSYNDSQKGETVYLDYSASAETCTVVYSTDSEKMDEERYGNWAFDEDDNRITIVLFSIKDLLDSNNSVDYEFGDKFFDGLFIKEITETKLVIEEVSPFGFEVTYVFKRV</sequence>
<evidence type="ECO:0000313" key="3">
    <source>
        <dbReference type="Proteomes" id="UP000294564"/>
    </source>
</evidence>
<keyword evidence="3" id="KW-1185">Reference proteome</keyword>
<proteinExistence type="predicted"/>
<gene>
    <name evidence="2" type="ORF">EV195_102204</name>
</gene>
<evidence type="ECO:0000256" key="1">
    <source>
        <dbReference type="SAM" id="SignalP"/>
    </source>
</evidence>
<reference evidence="2 3" key="1">
    <citation type="submission" date="2019-03" db="EMBL/GenBank/DDBJ databases">
        <title>Genomic Encyclopedia of Type Strains, Phase IV (KMG-IV): sequencing the most valuable type-strain genomes for metagenomic binning, comparative biology and taxonomic classification.</title>
        <authorList>
            <person name="Goeker M."/>
        </authorList>
    </citation>
    <scope>NUCLEOTIDE SEQUENCE [LARGE SCALE GENOMIC DNA]</scope>
    <source>
        <strain evidence="2 3">DSM 14836</strain>
    </source>
</reference>
<evidence type="ECO:0008006" key="4">
    <source>
        <dbReference type="Google" id="ProtNLM"/>
    </source>
</evidence>
<dbReference type="AlphaFoldDB" id="A0A4R2NXS8"/>
<dbReference type="EMBL" id="SLXM01000002">
    <property type="protein sequence ID" value="TCP26862.1"/>
    <property type="molecule type" value="Genomic_DNA"/>
</dbReference>
<protein>
    <recommendedName>
        <fullName evidence="4">Lipocalin-like protein</fullName>
    </recommendedName>
</protein>